<dbReference type="Proteomes" id="UP000529946">
    <property type="component" value="Unassembled WGS sequence"/>
</dbReference>
<dbReference type="EMBL" id="JACIDM010000003">
    <property type="protein sequence ID" value="MBB4083933.1"/>
    <property type="molecule type" value="Genomic_DNA"/>
</dbReference>
<reference evidence="1 2" key="1">
    <citation type="submission" date="2020-08" db="EMBL/GenBank/DDBJ databases">
        <title>Genomic Encyclopedia of Type Strains, Phase IV (KMG-IV): sequencing the most valuable type-strain genomes for metagenomic binning, comparative biology and taxonomic classification.</title>
        <authorList>
            <person name="Goeker M."/>
        </authorList>
    </citation>
    <scope>NUCLEOTIDE SEQUENCE [LARGE SCALE GENOMIC DNA]</scope>
    <source>
        <strain evidence="1 2">DSM 23960</strain>
    </source>
</reference>
<comment type="caution">
    <text evidence="1">The sequence shown here is derived from an EMBL/GenBank/DDBJ whole genome shotgun (WGS) entry which is preliminary data.</text>
</comment>
<proteinExistence type="predicted"/>
<evidence type="ECO:0000313" key="1">
    <source>
        <dbReference type="EMBL" id="MBB4083933.1"/>
    </source>
</evidence>
<evidence type="ECO:0008006" key="3">
    <source>
        <dbReference type="Google" id="ProtNLM"/>
    </source>
</evidence>
<name>A0A7W6JF06_9CAUL</name>
<protein>
    <recommendedName>
        <fullName evidence="3">Lipoprotein</fullName>
    </recommendedName>
</protein>
<evidence type="ECO:0000313" key="2">
    <source>
        <dbReference type="Proteomes" id="UP000529946"/>
    </source>
</evidence>
<sequence>MGNRKLRVGTSYTLVAALAAITLGSFVASCGERGRDLPVCPGDPRCETKKR</sequence>
<dbReference type="AlphaFoldDB" id="A0A7W6JF06"/>
<keyword evidence="2" id="KW-1185">Reference proteome</keyword>
<dbReference type="PROSITE" id="PS51257">
    <property type="entry name" value="PROKAR_LIPOPROTEIN"/>
    <property type="match status" value="1"/>
</dbReference>
<accession>A0A7W6JF06</accession>
<gene>
    <name evidence="1" type="ORF">GGR12_002821</name>
</gene>
<organism evidence="1 2">
    <name type="scientific">Brevundimonas lenta</name>
    <dbReference type="NCBI Taxonomy" id="424796"/>
    <lineage>
        <taxon>Bacteria</taxon>
        <taxon>Pseudomonadati</taxon>
        <taxon>Pseudomonadota</taxon>
        <taxon>Alphaproteobacteria</taxon>
        <taxon>Caulobacterales</taxon>
        <taxon>Caulobacteraceae</taxon>
        <taxon>Brevundimonas</taxon>
    </lineage>
</organism>